<dbReference type="Proteomes" id="UP001558652">
    <property type="component" value="Unassembled WGS sequence"/>
</dbReference>
<evidence type="ECO:0000256" key="3">
    <source>
        <dbReference type="ARBA" id="ARBA00022840"/>
    </source>
</evidence>
<name>A0ABD0YBS7_9HEMI</name>
<evidence type="ECO:0000256" key="4">
    <source>
        <dbReference type="RuleBase" id="RU003651"/>
    </source>
</evidence>
<evidence type="ECO:0000256" key="1">
    <source>
        <dbReference type="ARBA" id="ARBA00006914"/>
    </source>
</evidence>
<dbReference type="InterPro" id="IPR041569">
    <property type="entry name" value="AAA_lid_3"/>
</dbReference>
<proteinExistence type="inferred from homology"/>
<comment type="similarity">
    <text evidence="1 4">Belongs to the AAA ATPase family.</text>
</comment>
<keyword evidence="7" id="KW-1185">Reference proteome</keyword>
<reference evidence="6 7" key="1">
    <citation type="submission" date="2024-07" db="EMBL/GenBank/DDBJ databases">
        <title>Chromosome-level genome assembly of the water stick insect Ranatra chinensis (Heteroptera: Nepidae).</title>
        <authorList>
            <person name="Liu X."/>
        </authorList>
    </citation>
    <scope>NUCLEOTIDE SEQUENCE [LARGE SCALE GENOMIC DNA]</scope>
    <source>
        <strain evidence="6">Cailab_2021Rc</strain>
        <tissue evidence="6">Muscle</tissue>
    </source>
</reference>
<dbReference type="InterPro" id="IPR003593">
    <property type="entry name" value="AAA+_ATPase"/>
</dbReference>
<dbReference type="Gene3D" id="1.10.8.60">
    <property type="match status" value="1"/>
</dbReference>
<dbReference type="InterPro" id="IPR027417">
    <property type="entry name" value="P-loop_NTPase"/>
</dbReference>
<gene>
    <name evidence="6" type="ORF">AAG570_001401</name>
</gene>
<feature type="domain" description="AAA+ ATPase" evidence="5">
    <location>
        <begin position="171"/>
        <end position="307"/>
    </location>
</feature>
<dbReference type="EMBL" id="JBFDAA010000010">
    <property type="protein sequence ID" value="KAL1124780.1"/>
    <property type="molecule type" value="Genomic_DNA"/>
</dbReference>
<evidence type="ECO:0000256" key="2">
    <source>
        <dbReference type="ARBA" id="ARBA00022741"/>
    </source>
</evidence>
<dbReference type="Pfam" id="PF00004">
    <property type="entry name" value="AAA"/>
    <property type="match status" value="1"/>
</dbReference>
<protein>
    <recommendedName>
        <fullName evidence="5">AAA+ ATPase domain-containing protein</fullName>
    </recommendedName>
</protein>
<evidence type="ECO:0000313" key="7">
    <source>
        <dbReference type="Proteomes" id="UP001558652"/>
    </source>
</evidence>
<dbReference type="AlphaFoldDB" id="A0ABD0YBS7"/>
<sequence>MNNLILVIGTADSFDSINPKLISTRGKSTFTTKLTIPELSKTDRCEIIYHMICEKAPGSEKLISKLDFDSYATRTDGYVIKDLIQFIFKALFEAWQRKALIGGPLTIITSDLETAIGASTPFSLQGLNVNKGSKITFADIGGLQDAKEKLTKIILWPIEFPEIIDQCPLKQQNSALLYGVPGTGKTLLANAVAGESGLNFISIKGPELMSKYIGESEEAVRRLFEKAQAAKPCLLFFDEFDSLAPRRGKDQTGVTDRVVNQLLTALDGVESLTGVWVIAATSRPDLIDPALLRPGRIGTSVFCDLPSKSDRVEILQHLCANVCLADDVILDEIAGRTEMYTGADLKGLISTAQIKLLDNLGINFNFMILK</sequence>
<dbReference type="SUPFAM" id="SSF52540">
    <property type="entry name" value="P-loop containing nucleoside triphosphate hydrolases"/>
    <property type="match status" value="1"/>
</dbReference>
<dbReference type="PANTHER" id="PTHR23077:SF12">
    <property type="entry name" value="PEROXISOMAL ATPASE PEX1"/>
    <property type="match status" value="1"/>
</dbReference>
<dbReference type="PANTHER" id="PTHR23077">
    <property type="entry name" value="AAA-FAMILY ATPASE"/>
    <property type="match status" value="1"/>
</dbReference>
<dbReference type="InterPro" id="IPR003960">
    <property type="entry name" value="ATPase_AAA_CS"/>
</dbReference>
<organism evidence="6 7">
    <name type="scientific">Ranatra chinensis</name>
    <dbReference type="NCBI Taxonomy" id="642074"/>
    <lineage>
        <taxon>Eukaryota</taxon>
        <taxon>Metazoa</taxon>
        <taxon>Ecdysozoa</taxon>
        <taxon>Arthropoda</taxon>
        <taxon>Hexapoda</taxon>
        <taxon>Insecta</taxon>
        <taxon>Pterygota</taxon>
        <taxon>Neoptera</taxon>
        <taxon>Paraneoptera</taxon>
        <taxon>Hemiptera</taxon>
        <taxon>Heteroptera</taxon>
        <taxon>Panheteroptera</taxon>
        <taxon>Nepomorpha</taxon>
        <taxon>Nepidae</taxon>
        <taxon>Ranatrinae</taxon>
        <taxon>Ranatra</taxon>
    </lineage>
</organism>
<dbReference type="InterPro" id="IPR050168">
    <property type="entry name" value="AAA_ATPase_domain"/>
</dbReference>
<dbReference type="Pfam" id="PF17862">
    <property type="entry name" value="AAA_lid_3"/>
    <property type="match status" value="1"/>
</dbReference>
<dbReference type="Gene3D" id="3.40.50.300">
    <property type="entry name" value="P-loop containing nucleotide triphosphate hydrolases"/>
    <property type="match status" value="1"/>
</dbReference>
<dbReference type="InterPro" id="IPR003959">
    <property type="entry name" value="ATPase_AAA_core"/>
</dbReference>
<dbReference type="PROSITE" id="PS00674">
    <property type="entry name" value="AAA"/>
    <property type="match status" value="1"/>
</dbReference>
<evidence type="ECO:0000313" key="6">
    <source>
        <dbReference type="EMBL" id="KAL1124780.1"/>
    </source>
</evidence>
<dbReference type="SMART" id="SM00382">
    <property type="entry name" value="AAA"/>
    <property type="match status" value="1"/>
</dbReference>
<keyword evidence="2 4" id="KW-0547">Nucleotide-binding</keyword>
<dbReference type="FunFam" id="3.40.50.300:FF:000149">
    <property type="entry name" value="Nuclear valosin-containing protein-like"/>
    <property type="match status" value="1"/>
</dbReference>
<comment type="caution">
    <text evidence="6">The sequence shown here is derived from an EMBL/GenBank/DDBJ whole genome shotgun (WGS) entry which is preliminary data.</text>
</comment>
<accession>A0ABD0YBS7</accession>
<evidence type="ECO:0000259" key="5">
    <source>
        <dbReference type="SMART" id="SM00382"/>
    </source>
</evidence>
<keyword evidence="3 4" id="KW-0067">ATP-binding</keyword>
<dbReference type="GO" id="GO:0005524">
    <property type="term" value="F:ATP binding"/>
    <property type="evidence" value="ECO:0007669"/>
    <property type="project" value="UniProtKB-KW"/>
</dbReference>